<reference evidence="2" key="2">
    <citation type="submission" date="2020-09" db="EMBL/GenBank/DDBJ databases">
        <authorList>
            <person name="Sun Q."/>
            <person name="Ohkuma M."/>
        </authorList>
    </citation>
    <scope>NUCLEOTIDE SEQUENCE</scope>
    <source>
        <strain evidence="2">JCM 19831</strain>
    </source>
</reference>
<dbReference type="GO" id="GO:0016787">
    <property type="term" value="F:hydrolase activity"/>
    <property type="evidence" value="ECO:0007669"/>
    <property type="project" value="UniProtKB-KW"/>
</dbReference>
<dbReference type="Proteomes" id="UP000642070">
    <property type="component" value="Unassembled WGS sequence"/>
</dbReference>
<evidence type="ECO:0000256" key="1">
    <source>
        <dbReference type="ARBA" id="ARBA00022801"/>
    </source>
</evidence>
<gene>
    <name evidence="2" type="ORF">GCM10007977_081930</name>
</gene>
<evidence type="ECO:0000313" key="3">
    <source>
        <dbReference type="Proteomes" id="UP000642070"/>
    </source>
</evidence>
<dbReference type="InterPro" id="IPR006439">
    <property type="entry name" value="HAD-SF_hydro_IA"/>
</dbReference>
<dbReference type="PANTHER" id="PTHR43316">
    <property type="entry name" value="HYDROLASE, HALOACID DELAHOGENASE-RELATED"/>
    <property type="match status" value="1"/>
</dbReference>
<sequence>MRAVVFDFFGTLTDPGIEAGRRGAFAATAALLGVPAEPFCTAMSTSFGERITGRHGHTRPMLRAMAARCGAEPSEAQLDAAVAAHHAGSARLWAPRPGALETLALLRAAGFRIAVLSDCGAELCDGWPSTPYAPHVDATVFSWQEGCRKPDPRLYATAAQRLGVAARECWFVGDGGSREHQGARAAGMRPVLVTNAGYPGAWRFRDDPDTFVPELTIDHFPEVYRLIVPVKA</sequence>
<dbReference type="PANTHER" id="PTHR43316:SF3">
    <property type="entry name" value="HALOACID DEHALOGENASE, TYPE II (AFU_ORTHOLOGUE AFUA_2G07750)-RELATED"/>
    <property type="match status" value="1"/>
</dbReference>
<organism evidence="2 3">
    <name type="scientific">Dactylosporangium sucinum</name>
    <dbReference type="NCBI Taxonomy" id="1424081"/>
    <lineage>
        <taxon>Bacteria</taxon>
        <taxon>Bacillati</taxon>
        <taxon>Actinomycetota</taxon>
        <taxon>Actinomycetes</taxon>
        <taxon>Micromonosporales</taxon>
        <taxon>Micromonosporaceae</taxon>
        <taxon>Dactylosporangium</taxon>
    </lineage>
</organism>
<comment type="caution">
    <text evidence="2">The sequence shown here is derived from an EMBL/GenBank/DDBJ whole genome shotgun (WGS) entry which is preliminary data.</text>
</comment>
<evidence type="ECO:0008006" key="4">
    <source>
        <dbReference type="Google" id="ProtNLM"/>
    </source>
</evidence>
<keyword evidence="1" id="KW-0378">Hydrolase</keyword>
<protein>
    <recommendedName>
        <fullName evidence="4">Hydrolase</fullName>
    </recommendedName>
</protein>
<dbReference type="PRINTS" id="PR00413">
    <property type="entry name" value="HADHALOGNASE"/>
</dbReference>
<accession>A0A917UB02</accession>
<dbReference type="InterPro" id="IPR051540">
    <property type="entry name" value="S-2-haloacid_dehalogenase"/>
</dbReference>
<evidence type="ECO:0000313" key="2">
    <source>
        <dbReference type="EMBL" id="GGM67762.1"/>
    </source>
</evidence>
<dbReference type="RefSeq" id="WP_190255447.1">
    <property type="nucleotide sequence ID" value="NZ_BMPI01000056.1"/>
</dbReference>
<dbReference type="EMBL" id="BMPI01000056">
    <property type="protein sequence ID" value="GGM67762.1"/>
    <property type="molecule type" value="Genomic_DNA"/>
</dbReference>
<dbReference type="SFLD" id="SFLDS00003">
    <property type="entry name" value="Haloacid_Dehalogenase"/>
    <property type="match status" value="1"/>
</dbReference>
<dbReference type="Pfam" id="PF00702">
    <property type="entry name" value="Hydrolase"/>
    <property type="match status" value="1"/>
</dbReference>
<dbReference type="AlphaFoldDB" id="A0A917UB02"/>
<proteinExistence type="predicted"/>
<name>A0A917UB02_9ACTN</name>
<dbReference type="Gene3D" id="3.40.50.1000">
    <property type="entry name" value="HAD superfamily/HAD-like"/>
    <property type="match status" value="1"/>
</dbReference>
<dbReference type="InterPro" id="IPR023214">
    <property type="entry name" value="HAD_sf"/>
</dbReference>
<keyword evidence="3" id="KW-1185">Reference proteome</keyword>
<reference evidence="2" key="1">
    <citation type="journal article" date="2014" name="Int. J. Syst. Evol. Microbiol.">
        <title>Complete genome sequence of Corynebacterium casei LMG S-19264T (=DSM 44701T), isolated from a smear-ripened cheese.</title>
        <authorList>
            <consortium name="US DOE Joint Genome Institute (JGI-PGF)"/>
            <person name="Walter F."/>
            <person name="Albersmeier A."/>
            <person name="Kalinowski J."/>
            <person name="Ruckert C."/>
        </authorList>
    </citation>
    <scope>NUCLEOTIDE SEQUENCE</scope>
    <source>
        <strain evidence="2">JCM 19831</strain>
    </source>
</reference>
<dbReference type="SFLD" id="SFLDG01129">
    <property type="entry name" value="C1.5:_HAD__Beta-PGM__Phosphata"/>
    <property type="match status" value="1"/>
</dbReference>
<dbReference type="SUPFAM" id="SSF56784">
    <property type="entry name" value="HAD-like"/>
    <property type="match status" value="1"/>
</dbReference>
<dbReference type="InterPro" id="IPR036412">
    <property type="entry name" value="HAD-like_sf"/>
</dbReference>